<name>A0A5A7MQG9_9PROT</name>
<evidence type="ECO:0000256" key="11">
    <source>
        <dbReference type="ARBA" id="ARBA00023136"/>
    </source>
</evidence>
<evidence type="ECO:0000256" key="10">
    <source>
        <dbReference type="ARBA" id="ARBA00023012"/>
    </source>
</evidence>
<dbReference type="Pfam" id="PF02518">
    <property type="entry name" value="HATPase_c"/>
    <property type="match status" value="1"/>
</dbReference>
<dbReference type="SUPFAM" id="SSF47384">
    <property type="entry name" value="Homodimeric domain of signal transducing histidine kinase"/>
    <property type="match status" value="1"/>
</dbReference>
<dbReference type="PANTHER" id="PTHR43711:SF26">
    <property type="entry name" value="SENSOR HISTIDINE KINASE RCSC"/>
    <property type="match status" value="1"/>
</dbReference>
<dbReference type="EC" id="2.7.13.3" evidence="3"/>
<keyword evidence="12" id="KW-1133">Transmembrane helix</keyword>
<dbReference type="InterPro" id="IPR005467">
    <property type="entry name" value="His_kinase_dom"/>
</dbReference>
<keyword evidence="8" id="KW-0418">Kinase</keyword>
<dbReference type="CDD" id="cd16922">
    <property type="entry name" value="HATPase_EvgS-ArcB-TorS-like"/>
    <property type="match status" value="1"/>
</dbReference>
<evidence type="ECO:0000256" key="1">
    <source>
        <dbReference type="ARBA" id="ARBA00000085"/>
    </source>
</evidence>
<keyword evidence="9" id="KW-0067">ATP-binding</keyword>
<dbReference type="GO" id="GO:0005524">
    <property type="term" value="F:ATP binding"/>
    <property type="evidence" value="ECO:0007669"/>
    <property type="project" value="UniProtKB-KW"/>
</dbReference>
<feature type="transmembrane region" description="Helical" evidence="12">
    <location>
        <begin position="137"/>
        <end position="154"/>
    </location>
</feature>
<feature type="transmembrane region" description="Helical" evidence="12">
    <location>
        <begin position="17"/>
        <end position="37"/>
    </location>
</feature>
<dbReference type="SMART" id="SM00387">
    <property type="entry name" value="HATPase_c"/>
    <property type="match status" value="1"/>
</dbReference>
<sequence length="510" mass="56548">MSIIVAFMVTFVLHSHVFMPLLILWILMVVLPSLYSLQKALSIQKKLDLKMMKGRSLRSSLVFTLYMGAMWGCVDFLFVAPENSFGHTFMALVTMGLTTGVVASLTPLPVHCIGFSMLALPPSIIRLLAQPSMESKAIGLLLIAFVLALGYVAFRNHRTFLDSLRTKQALKMAHTQLSDAIENTGEAFAIYSADGELQLANGQFRNFFPHGRMPESESVNAFIEQLSDGRWVQTMVRKTSRGGLVSTHADITALKQQEMELISARRQAEGANHAKSQFLAVMSHELRTPLNSIIGFAELISRTDMHIQTETMREYGALILESGRHLLGLISGILDLSRIEAGRYELHEESIDLEFLAQSAVSQCRPMAEEAKVTIEIDAPSDLPHLWAEMRAMRQILFNLLSNAIKFTPEDGKVTVTFQYLDGHIVTCVRDTGIGIDEKDQELVFQAFQQVDNTLSREHPGSGLGLPLVKHLAELHGAVVTLDSQLGKGSCFTVTFPKDRVMALTEDNLS</sequence>
<keyword evidence="5" id="KW-0597">Phosphoprotein</keyword>
<dbReference type="GO" id="GO:0000155">
    <property type="term" value="F:phosphorelay sensor kinase activity"/>
    <property type="evidence" value="ECO:0007669"/>
    <property type="project" value="InterPro"/>
</dbReference>
<dbReference type="PRINTS" id="PR00344">
    <property type="entry name" value="BCTRLSENSOR"/>
</dbReference>
<comment type="caution">
    <text evidence="14">The sequence shown here is derived from an EMBL/GenBank/DDBJ whole genome shotgun (WGS) entry which is preliminary data.</text>
</comment>
<dbReference type="AlphaFoldDB" id="A0A5A7MQG9"/>
<protein>
    <recommendedName>
        <fullName evidence="3">histidine kinase</fullName>
        <ecNumber evidence="3">2.7.13.3</ecNumber>
    </recommendedName>
</protein>
<evidence type="ECO:0000313" key="15">
    <source>
        <dbReference type="Proteomes" id="UP000322084"/>
    </source>
</evidence>
<evidence type="ECO:0000256" key="2">
    <source>
        <dbReference type="ARBA" id="ARBA00004236"/>
    </source>
</evidence>
<dbReference type="InterPro" id="IPR003661">
    <property type="entry name" value="HisK_dim/P_dom"/>
</dbReference>
<evidence type="ECO:0000256" key="9">
    <source>
        <dbReference type="ARBA" id="ARBA00022840"/>
    </source>
</evidence>
<comment type="catalytic activity">
    <reaction evidence="1">
        <text>ATP + protein L-histidine = ADP + protein N-phospho-L-histidine.</text>
        <dbReference type="EC" id="2.7.13.3"/>
    </reaction>
</comment>
<dbReference type="CDD" id="cd00082">
    <property type="entry name" value="HisKA"/>
    <property type="match status" value="1"/>
</dbReference>
<feature type="domain" description="Histidine kinase" evidence="13">
    <location>
        <begin position="281"/>
        <end position="500"/>
    </location>
</feature>
<evidence type="ECO:0000313" key="14">
    <source>
        <dbReference type="EMBL" id="GEQ98181.1"/>
    </source>
</evidence>
<evidence type="ECO:0000256" key="7">
    <source>
        <dbReference type="ARBA" id="ARBA00022741"/>
    </source>
</evidence>
<gene>
    <name evidence="14" type="ORF">JCM17844_18180</name>
</gene>
<feature type="transmembrane region" description="Helical" evidence="12">
    <location>
        <begin position="100"/>
        <end position="125"/>
    </location>
</feature>
<feature type="transmembrane region" description="Helical" evidence="12">
    <location>
        <begin position="57"/>
        <end position="80"/>
    </location>
</feature>
<keyword evidence="12" id="KW-0812">Transmembrane</keyword>
<keyword evidence="6" id="KW-0808">Transferase</keyword>
<comment type="subcellular location">
    <subcellularLocation>
        <location evidence="2">Cell membrane</location>
    </subcellularLocation>
</comment>
<evidence type="ECO:0000259" key="13">
    <source>
        <dbReference type="PROSITE" id="PS50109"/>
    </source>
</evidence>
<keyword evidence="10" id="KW-0902">Two-component regulatory system</keyword>
<dbReference type="InterPro" id="IPR003594">
    <property type="entry name" value="HATPase_dom"/>
</dbReference>
<dbReference type="InterPro" id="IPR036890">
    <property type="entry name" value="HATPase_C_sf"/>
</dbReference>
<dbReference type="InterPro" id="IPR004358">
    <property type="entry name" value="Sig_transdc_His_kin-like_C"/>
</dbReference>
<dbReference type="Proteomes" id="UP000322084">
    <property type="component" value="Unassembled WGS sequence"/>
</dbReference>
<evidence type="ECO:0000256" key="4">
    <source>
        <dbReference type="ARBA" id="ARBA00022475"/>
    </source>
</evidence>
<evidence type="ECO:0000256" key="5">
    <source>
        <dbReference type="ARBA" id="ARBA00022553"/>
    </source>
</evidence>
<dbReference type="SMART" id="SM00388">
    <property type="entry name" value="HisKA"/>
    <property type="match status" value="1"/>
</dbReference>
<reference evidence="14 15" key="1">
    <citation type="submission" date="2019-09" db="EMBL/GenBank/DDBJ databases">
        <title>NBRP : Genome information of microbial organism related human and environment.</title>
        <authorList>
            <person name="Hattori M."/>
            <person name="Oshima K."/>
            <person name="Inaba H."/>
            <person name="Suda W."/>
            <person name="Sakamoto M."/>
            <person name="Iino T."/>
            <person name="Kitahara M."/>
            <person name="Oshida Y."/>
            <person name="Iida T."/>
            <person name="Kudo T."/>
            <person name="Itoh T."/>
            <person name="Ohkuma M."/>
        </authorList>
    </citation>
    <scope>NUCLEOTIDE SEQUENCE [LARGE SCALE GENOMIC DNA]</scope>
    <source>
        <strain evidence="14 15">Hi-2</strain>
    </source>
</reference>
<dbReference type="EMBL" id="BKCL01000005">
    <property type="protein sequence ID" value="GEQ98181.1"/>
    <property type="molecule type" value="Genomic_DNA"/>
</dbReference>
<evidence type="ECO:0000256" key="12">
    <source>
        <dbReference type="SAM" id="Phobius"/>
    </source>
</evidence>
<keyword evidence="4" id="KW-1003">Cell membrane</keyword>
<dbReference type="GO" id="GO:0005886">
    <property type="term" value="C:plasma membrane"/>
    <property type="evidence" value="ECO:0007669"/>
    <property type="project" value="UniProtKB-SubCell"/>
</dbReference>
<dbReference type="PANTHER" id="PTHR43711">
    <property type="entry name" value="TWO-COMPONENT HISTIDINE KINASE"/>
    <property type="match status" value="1"/>
</dbReference>
<dbReference type="FunFam" id="3.30.565.10:FF:000023">
    <property type="entry name" value="PAS domain-containing sensor histidine kinase"/>
    <property type="match status" value="1"/>
</dbReference>
<evidence type="ECO:0000256" key="8">
    <source>
        <dbReference type="ARBA" id="ARBA00022777"/>
    </source>
</evidence>
<dbReference type="Gene3D" id="3.30.565.10">
    <property type="entry name" value="Histidine kinase-like ATPase, C-terminal domain"/>
    <property type="match status" value="1"/>
</dbReference>
<dbReference type="InterPro" id="IPR036097">
    <property type="entry name" value="HisK_dim/P_sf"/>
</dbReference>
<evidence type="ECO:0000256" key="6">
    <source>
        <dbReference type="ARBA" id="ARBA00022679"/>
    </source>
</evidence>
<dbReference type="Pfam" id="PF00512">
    <property type="entry name" value="HisKA"/>
    <property type="match status" value="1"/>
</dbReference>
<dbReference type="Gene3D" id="1.10.287.130">
    <property type="match status" value="1"/>
</dbReference>
<accession>A0A5A7MQG9</accession>
<keyword evidence="11 12" id="KW-0472">Membrane</keyword>
<proteinExistence type="predicted"/>
<dbReference type="InterPro" id="IPR050736">
    <property type="entry name" value="Sensor_HK_Regulatory"/>
</dbReference>
<organism evidence="14 15">
    <name type="scientific">Iodidimonas gelatinilytica</name>
    <dbReference type="NCBI Taxonomy" id="1236966"/>
    <lineage>
        <taxon>Bacteria</taxon>
        <taxon>Pseudomonadati</taxon>
        <taxon>Pseudomonadota</taxon>
        <taxon>Alphaproteobacteria</taxon>
        <taxon>Iodidimonadales</taxon>
        <taxon>Iodidimonadaceae</taxon>
        <taxon>Iodidimonas</taxon>
    </lineage>
</organism>
<keyword evidence="7" id="KW-0547">Nucleotide-binding</keyword>
<evidence type="ECO:0000256" key="3">
    <source>
        <dbReference type="ARBA" id="ARBA00012438"/>
    </source>
</evidence>
<dbReference type="SUPFAM" id="SSF55874">
    <property type="entry name" value="ATPase domain of HSP90 chaperone/DNA topoisomerase II/histidine kinase"/>
    <property type="match status" value="1"/>
</dbReference>
<dbReference type="PROSITE" id="PS50109">
    <property type="entry name" value="HIS_KIN"/>
    <property type="match status" value="1"/>
</dbReference>